<evidence type="ECO:0000256" key="1">
    <source>
        <dbReference type="ARBA" id="ARBA00004141"/>
    </source>
</evidence>
<dbReference type="GO" id="GO:0016874">
    <property type="term" value="F:ligase activity"/>
    <property type="evidence" value="ECO:0007669"/>
    <property type="project" value="UniProtKB-KW"/>
</dbReference>
<dbReference type="AlphaFoldDB" id="A0A1G7MS40"/>
<gene>
    <name evidence="7" type="ORF">SAMN05660324_0762</name>
</gene>
<keyword evidence="8" id="KW-1185">Reference proteome</keyword>
<feature type="transmembrane region" description="Helical" evidence="5">
    <location>
        <begin position="362"/>
        <end position="378"/>
    </location>
</feature>
<feature type="transmembrane region" description="Helical" evidence="5">
    <location>
        <begin position="238"/>
        <end position="259"/>
    </location>
</feature>
<evidence type="ECO:0000313" key="7">
    <source>
        <dbReference type="EMBL" id="SDF64527.1"/>
    </source>
</evidence>
<keyword evidence="3 5" id="KW-1133">Transmembrane helix</keyword>
<protein>
    <submittedName>
        <fullName evidence="7">O-antigen ligase</fullName>
    </submittedName>
</protein>
<organism evidence="7 8">
    <name type="scientific">Klenkia brasiliensis</name>
    <dbReference type="NCBI Taxonomy" id="333142"/>
    <lineage>
        <taxon>Bacteria</taxon>
        <taxon>Bacillati</taxon>
        <taxon>Actinomycetota</taxon>
        <taxon>Actinomycetes</taxon>
        <taxon>Geodermatophilales</taxon>
        <taxon>Geodermatophilaceae</taxon>
        <taxon>Klenkia</taxon>
    </lineage>
</organism>
<keyword evidence="2 5" id="KW-0812">Transmembrane</keyword>
<evidence type="ECO:0000256" key="2">
    <source>
        <dbReference type="ARBA" id="ARBA00022692"/>
    </source>
</evidence>
<dbReference type="InterPro" id="IPR051533">
    <property type="entry name" value="WaaL-like"/>
</dbReference>
<keyword evidence="7" id="KW-0436">Ligase</keyword>
<dbReference type="PANTHER" id="PTHR37422">
    <property type="entry name" value="TEICHURONIC ACID BIOSYNTHESIS PROTEIN TUAE"/>
    <property type="match status" value="1"/>
</dbReference>
<feature type="transmembrane region" description="Helical" evidence="5">
    <location>
        <begin position="153"/>
        <end position="175"/>
    </location>
</feature>
<feature type="transmembrane region" description="Helical" evidence="5">
    <location>
        <begin position="195"/>
        <end position="226"/>
    </location>
</feature>
<comment type="subcellular location">
    <subcellularLocation>
        <location evidence="1">Membrane</location>
        <topology evidence="1">Multi-pass membrane protein</topology>
    </subcellularLocation>
</comment>
<keyword evidence="4 5" id="KW-0472">Membrane</keyword>
<dbReference type="GO" id="GO:0016020">
    <property type="term" value="C:membrane"/>
    <property type="evidence" value="ECO:0007669"/>
    <property type="project" value="UniProtKB-SubCell"/>
</dbReference>
<evidence type="ECO:0000256" key="4">
    <source>
        <dbReference type="ARBA" id="ARBA00023136"/>
    </source>
</evidence>
<sequence length="403" mass="43361">MAAANAQGYSEPLTGGKDGVSRRQLARLAFASLVAIVSVSPFRLSGPLTVGACVVVLLLCARRTLLSPIHWSSLIFFGWIGASSFWSVAGGATFDGVVLSLLLLLAAAAVWETCGPEQTLAAFLSGLRVVVALSAITYVFVPSIGREQSFYQAGAFTGLFVQRNVASFVMVVIIISTVALWDREWSLGRKHKECFWLILTLLCLLLARSSTSLVVLAAVLLLGLVVRQTRKMSEVGRRVTLAAVTAMVAGFALIIFTNYSAASGLLGRDASLTGRTIIWAAVLPFINAQPWIGYGWNALWTPGVQVTEEMWSSAHFAFAHAHNAFLDVILQVGFVGLVLLLIFPLGRFVVNTSRLEETAARPVVWSSMAFGCLLLYGVTEQSFVSNFGFLVLMMCSLKLAGAK</sequence>
<dbReference type="Proteomes" id="UP000198863">
    <property type="component" value="Unassembled WGS sequence"/>
</dbReference>
<proteinExistence type="predicted"/>
<accession>A0A1G7MS40</accession>
<evidence type="ECO:0000259" key="6">
    <source>
        <dbReference type="Pfam" id="PF04932"/>
    </source>
</evidence>
<dbReference type="PANTHER" id="PTHR37422:SF13">
    <property type="entry name" value="LIPOPOLYSACCHARIDE BIOSYNTHESIS PROTEIN PA4999-RELATED"/>
    <property type="match status" value="1"/>
</dbReference>
<feature type="transmembrane region" description="Helical" evidence="5">
    <location>
        <begin position="77"/>
        <end position="108"/>
    </location>
</feature>
<dbReference type="InterPro" id="IPR007016">
    <property type="entry name" value="O-antigen_ligase-rel_domated"/>
</dbReference>
<feature type="domain" description="O-antigen ligase-related" evidence="6">
    <location>
        <begin position="197"/>
        <end position="341"/>
    </location>
</feature>
<dbReference type="Pfam" id="PF04932">
    <property type="entry name" value="Wzy_C"/>
    <property type="match status" value="1"/>
</dbReference>
<evidence type="ECO:0000313" key="8">
    <source>
        <dbReference type="Proteomes" id="UP000198863"/>
    </source>
</evidence>
<feature type="transmembrane region" description="Helical" evidence="5">
    <location>
        <begin position="120"/>
        <end position="141"/>
    </location>
</feature>
<name>A0A1G7MS40_9ACTN</name>
<evidence type="ECO:0000256" key="5">
    <source>
        <dbReference type="SAM" id="Phobius"/>
    </source>
</evidence>
<reference evidence="8" key="1">
    <citation type="submission" date="2016-10" db="EMBL/GenBank/DDBJ databases">
        <authorList>
            <person name="Varghese N."/>
            <person name="Submissions S."/>
        </authorList>
    </citation>
    <scope>NUCLEOTIDE SEQUENCE [LARGE SCALE GENOMIC DNA]</scope>
    <source>
        <strain evidence="8">DSM 44526</strain>
    </source>
</reference>
<feature type="transmembrane region" description="Helical" evidence="5">
    <location>
        <begin position="48"/>
        <end position="65"/>
    </location>
</feature>
<evidence type="ECO:0000256" key="3">
    <source>
        <dbReference type="ARBA" id="ARBA00022989"/>
    </source>
</evidence>
<feature type="transmembrane region" description="Helical" evidence="5">
    <location>
        <begin position="328"/>
        <end position="350"/>
    </location>
</feature>
<dbReference type="EMBL" id="FNCF01000001">
    <property type="protein sequence ID" value="SDF64527.1"/>
    <property type="molecule type" value="Genomic_DNA"/>
</dbReference>